<dbReference type="InterPro" id="IPR039660">
    <property type="entry name" value="Ribosomal_eL14"/>
</dbReference>
<evidence type="ECO:0000256" key="2">
    <source>
        <dbReference type="ARBA" id="ARBA00022980"/>
    </source>
</evidence>
<reference evidence="7 8" key="1">
    <citation type="submission" date="2016-04" db="EMBL/GenBank/DDBJ databases">
        <title>The genome of Intoshia linei affirms orthonectids as highly simplified spiralians.</title>
        <authorList>
            <person name="Mikhailov K.V."/>
            <person name="Slusarev G.S."/>
            <person name="Nikitin M.A."/>
            <person name="Logacheva M.D."/>
            <person name="Penin A."/>
            <person name="Aleoshin V."/>
            <person name="Panchin Y.V."/>
        </authorList>
    </citation>
    <scope>NUCLEOTIDE SEQUENCE [LARGE SCALE GENOMIC DNA]</scope>
    <source>
        <strain evidence="7">Intl2013</strain>
        <tissue evidence="7">Whole animal</tissue>
    </source>
</reference>
<dbReference type="GO" id="GO:0003723">
    <property type="term" value="F:RNA binding"/>
    <property type="evidence" value="ECO:0007669"/>
    <property type="project" value="InterPro"/>
</dbReference>
<dbReference type="EMBL" id="LWCA01000968">
    <property type="protein sequence ID" value="OAF66313.1"/>
    <property type="molecule type" value="Genomic_DNA"/>
</dbReference>
<dbReference type="Pfam" id="PF01929">
    <property type="entry name" value="Ribosomal_L14e"/>
    <property type="match status" value="1"/>
</dbReference>
<comment type="caution">
    <text evidence="7">The sequence shown here is derived from an EMBL/GenBank/DDBJ whole genome shotgun (WGS) entry which is preliminary data.</text>
</comment>
<dbReference type="PANTHER" id="PTHR11127">
    <property type="entry name" value="60S RIBOSOMAL PROTEIN L14"/>
    <property type="match status" value="1"/>
</dbReference>
<dbReference type="GO" id="GO:0022625">
    <property type="term" value="C:cytosolic large ribosomal subunit"/>
    <property type="evidence" value="ECO:0007669"/>
    <property type="project" value="TreeGrafter"/>
</dbReference>
<keyword evidence="2 7" id="KW-0689">Ribosomal protein</keyword>
<comment type="similarity">
    <text evidence="1">Belongs to the eukaryotic ribosomal protein eL14 family.</text>
</comment>
<keyword evidence="3" id="KW-0687">Ribonucleoprotein</keyword>
<proteinExistence type="inferred from homology"/>
<dbReference type="Gene3D" id="2.30.30.30">
    <property type="match status" value="1"/>
</dbReference>
<sequence length="119" mass="13803">MQIKFVQIGRVCYISEGKYIGNLCTIINIIDENTVLADVSTLTKLNRIKLKLRILHLTKHVVTGIGYTSSKQDVQNKFNEQKISQQFYETKWGKQIISDRTKTMMGDYDRFIVQTAKKK</sequence>
<dbReference type="SUPFAM" id="SSF50104">
    <property type="entry name" value="Translation proteins SH3-like domain"/>
    <property type="match status" value="1"/>
</dbReference>
<dbReference type="InterPro" id="IPR002784">
    <property type="entry name" value="Ribosomal_eL14_dom"/>
</dbReference>
<evidence type="ECO:0000259" key="6">
    <source>
        <dbReference type="Pfam" id="PF01929"/>
    </source>
</evidence>
<feature type="domain" description="Large ribosomal subunit protein eL14" evidence="6">
    <location>
        <begin position="47"/>
        <end position="119"/>
    </location>
</feature>
<protein>
    <recommendedName>
        <fullName evidence="4">Large ribosomal subunit protein eL14</fullName>
    </recommendedName>
    <alternativeName>
        <fullName evidence="5">60S ribosomal protein L14</fullName>
    </alternativeName>
</protein>
<name>A0A177AY55_9BILA</name>
<evidence type="ECO:0000256" key="5">
    <source>
        <dbReference type="ARBA" id="ARBA00035318"/>
    </source>
</evidence>
<feature type="non-terminal residue" evidence="7">
    <location>
        <position position="119"/>
    </location>
</feature>
<accession>A0A177AY55</accession>
<dbReference type="GO" id="GO:0003735">
    <property type="term" value="F:structural constituent of ribosome"/>
    <property type="evidence" value="ECO:0007669"/>
    <property type="project" value="InterPro"/>
</dbReference>
<keyword evidence="8" id="KW-1185">Reference proteome</keyword>
<dbReference type="PANTHER" id="PTHR11127:SF2">
    <property type="entry name" value="LARGE RIBOSOMAL SUBUNIT PROTEIN EL14"/>
    <property type="match status" value="1"/>
</dbReference>
<evidence type="ECO:0000313" key="7">
    <source>
        <dbReference type="EMBL" id="OAF66313.1"/>
    </source>
</evidence>
<evidence type="ECO:0000313" key="8">
    <source>
        <dbReference type="Proteomes" id="UP000078046"/>
    </source>
</evidence>
<dbReference type="AlphaFoldDB" id="A0A177AY55"/>
<dbReference type="InterPro" id="IPR014722">
    <property type="entry name" value="Rib_uL2_dom2"/>
</dbReference>
<dbReference type="Proteomes" id="UP000078046">
    <property type="component" value="Unassembled WGS sequence"/>
</dbReference>
<organism evidence="7 8">
    <name type="scientific">Intoshia linei</name>
    <dbReference type="NCBI Taxonomy" id="1819745"/>
    <lineage>
        <taxon>Eukaryota</taxon>
        <taxon>Metazoa</taxon>
        <taxon>Spiralia</taxon>
        <taxon>Lophotrochozoa</taxon>
        <taxon>Mesozoa</taxon>
        <taxon>Orthonectida</taxon>
        <taxon>Rhopaluridae</taxon>
        <taxon>Intoshia</taxon>
    </lineage>
</organism>
<dbReference type="OrthoDB" id="1875589at2759"/>
<dbReference type="GO" id="GO:0006412">
    <property type="term" value="P:translation"/>
    <property type="evidence" value="ECO:0007669"/>
    <property type="project" value="InterPro"/>
</dbReference>
<evidence type="ECO:0000256" key="1">
    <source>
        <dbReference type="ARBA" id="ARBA00006592"/>
    </source>
</evidence>
<dbReference type="CDD" id="cd23702">
    <property type="entry name" value="eL14"/>
    <property type="match status" value="1"/>
</dbReference>
<dbReference type="GO" id="GO:0042273">
    <property type="term" value="P:ribosomal large subunit biogenesis"/>
    <property type="evidence" value="ECO:0007669"/>
    <property type="project" value="TreeGrafter"/>
</dbReference>
<dbReference type="InterPro" id="IPR008991">
    <property type="entry name" value="Translation_prot_SH3-like_sf"/>
</dbReference>
<evidence type="ECO:0000256" key="3">
    <source>
        <dbReference type="ARBA" id="ARBA00023274"/>
    </source>
</evidence>
<gene>
    <name evidence="7" type="ORF">A3Q56_05965</name>
</gene>
<evidence type="ECO:0000256" key="4">
    <source>
        <dbReference type="ARBA" id="ARBA00035215"/>
    </source>
</evidence>